<accession>A0A3S0ZU26</accession>
<organism evidence="2 3">
    <name type="scientific">Chlorogloeopsis fritschii PCC 6912</name>
    <dbReference type="NCBI Taxonomy" id="211165"/>
    <lineage>
        <taxon>Bacteria</taxon>
        <taxon>Bacillati</taxon>
        <taxon>Cyanobacteriota</taxon>
        <taxon>Cyanophyceae</taxon>
        <taxon>Nostocales</taxon>
        <taxon>Chlorogloeopsidaceae</taxon>
        <taxon>Chlorogloeopsis</taxon>
    </lineage>
</organism>
<dbReference type="RefSeq" id="WP_016875894.1">
    <property type="nucleotide sequence ID" value="NZ_AJLN01000095.1"/>
</dbReference>
<dbReference type="SUPFAM" id="SSF52540">
    <property type="entry name" value="P-loop containing nucleoside triphosphate hydrolases"/>
    <property type="match status" value="1"/>
</dbReference>
<feature type="domain" description="NB-ARC" evidence="1">
    <location>
        <begin position="160"/>
        <end position="263"/>
    </location>
</feature>
<dbReference type="Gene3D" id="3.40.50.300">
    <property type="entry name" value="P-loop containing nucleotide triphosphate hydrolases"/>
    <property type="match status" value="1"/>
</dbReference>
<evidence type="ECO:0000313" key="2">
    <source>
        <dbReference type="EMBL" id="RUR72269.1"/>
    </source>
</evidence>
<protein>
    <recommendedName>
        <fullName evidence="1">NB-ARC domain-containing protein</fullName>
    </recommendedName>
</protein>
<evidence type="ECO:0000313" key="3">
    <source>
        <dbReference type="Proteomes" id="UP000268857"/>
    </source>
</evidence>
<evidence type="ECO:0000259" key="1">
    <source>
        <dbReference type="Pfam" id="PF00931"/>
    </source>
</evidence>
<dbReference type="AlphaFoldDB" id="A0A3S0ZU26"/>
<dbReference type="InterPro" id="IPR027417">
    <property type="entry name" value="P-loop_NTPase"/>
</dbReference>
<proteinExistence type="predicted"/>
<dbReference type="STRING" id="211165.GCA_000317285_03544"/>
<dbReference type="Proteomes" id="UP000268857">
    <property type="component" value="Unassembled WGS sequence"/>
</dbReference>
<name>A0A3S0ZU26_CHLFR</name>
<sequence length="532" mass="60666">MTVSNFEKIEEEFLEANNHWEIEKLYVDLATAKGKALTPVEKKFLRGLLCGFSPAEIASKVYKSRSSSTVRVYLSNGLYKYIEDLVSNQAGYAVKVKNWSRVTYLLEKAGYKKHLLKVDLDSDRITTPRQNDSNFVTIKPDSHLDLGEATDVSSFCGRETELALVKQYIIQDSCRLLVICGMAGIGKTALSVKLVQEVQENFDYVIWRSLHFAPPLESILTQLIQFLSPQQLTNSIETSINYTISQLLDCLRYSRCLIILDHVDAILSNKYTDEPTNFNLPTNNSIIQNNYSYSLPHTGYHQGYEEYGDLIRRLGDSQHQSCLLIITRDKPREITDLEGKTLPVRCLKLTGLNQAESIKFFTNQDLPGASQENIIKITEWYAGNPLFIKLVANRIHEFFGDSIEEFLAQNTLVCGNIRIILDEQFNRLSSLEKQIMYCLAVNPSFISLQTIESNILPGLPQHLLLKGIELLQKRSLIERQASSYSLTPVLREYIIERFIEEHWKLSAEKAGSLLITHTFLAKQLKNYIKASR</sequence>
<comment type="caution">
    <text evidence="2">The sequence shown here is derived from an EMBL/GenBank/DDBJ whole genome shotgun (WGS) entry which is preliminary data.</text>
</comment>
<gene>
    <name evidence="2" type="ORF">PCC6912_64190</name>
</gene>
<dbReference type="OrthoDB" id="441260at2"/>
<reference evidence="2 3" key="1">
    <citation type="journal article" date="2019" name="Genome Biol. Evol.">
        <title>Day and night: Metabolic profiles and evolutionary relationships of six axenic non-marine cyanobacteria.</title>
        <authorList>
            <person name="Will S.E."/>
            <person name="Henke P."/>
            <person name="Boedeker C."/>
            <person name="Huang S."/>
            <person name="Brinkmann H."/>
            <person name="Rohde M."/>
            <person name="Jarek M."/>
            <person name="Friedl T."/>
            <person name="Seufert S."/>
            <person name="Schumacher M."/>
            <person name="Overmann J."/>
            <person name="Neumann-Schaal M."/>
            <person name="Petersen J."/>
        </authorList>
    </citation>
    <scope>NUCLEOTIDE SEQUENCE [LARGE SCALE GENOMIC DNA]</scope>
    <source>
        <strain evidence="2 3">PCC 6912</strain>
    </source>
</reference>
<keyword evidence="3" id="KW-1185">Reference proteome</keyword>
<dbReference type="InterPro" id="IPR002182">
    <property type="entry name" value="NB-ARC"/>
</dbReference>
<dbReference type="PRINTS" id="PR00364">
    <property type="entry name" value="DISEASERSIST"/>
</dbReference>
<dbReference type="Pfam" id="PF00931">
    <property type="entry name" value="NB-ARC"/>
    <property type="match status" value="1"/>
</dbReference>
<dbReference type="GO" id="GO:0043531">
    <property type="term" value="F:ADP binding"/>
    <property type="evidence" value="ECO:0007669"/>
    <property type="project" value="InterPro"/>
</dbReference>
<dbReference type="PANTHER" id="PTHR36766:SF64">
    <property type="entry name" value="OS12G0206100 PROTEIN"/>
    <property type="match status" value="1"/>
</dbReference>
<dbReference type="PANTHER" id="PTHR36766">
    <property type="entry name" value="PLANT BROAD-SPECTRUM MILDEW RESISTANCE PROTEIN RPW8"/>
    <property type="match status" value="1"/>
</dbReference>
<dbReference type="EMBL" id="RSCJ01000053">
    <property type="protein sequence ID" value="RUR72269.1"/>
    <property type="molecule type" value="Genomic_DNA"/>
</dbReference>